<dbReference type="Gene3D" id="3.40.50.1820">
    <property type="entry name" value="alpha/beta hydrolase"/>
    <property type="match status" value="1"/>
</dbReference>
<gene>
    <name evidence="2" type="ORF">OQ287_01105</name>
</gene>
<name>A0AA42CT93_9GAMM</name>
<accession>A0AA42CT93</accession>
<dbReference type="Proteomes" id="UP001165678">
    <property type="component" value="Unassembled WGS sequence"/>
</dbReference>
<reference evidence="2" key="1">
    <citation type="submission" date="2022-11" db="EMBL/GenBank/DDBJ databases">
        <title>Larsenimonas rhizosphaerae sp. nov., isolated from a tidal mudflat.</title>
        <authorList>
            <person name="Lee S.D."/>
            <person name="Kim I.S."/>
        </authorList>
    </citation>
    <scope>NUCLEOTIDE SEQUENCE</scope>
    <source>
        <strain evidence="2">GH2-1</strain>
    </source>
</reference>
<dbReference type="InterPro" id="IPR022742">
    <property type="entry name" value="Hydrolase_4"/>
</dbReference>
<dbReference type="RefSeq" id="WP_265895291.1">
    <property type="nucleotide sequence ID" value="NZ_JAPIVE010000001.1"/>
</dbReference>
<dbReference type="SUPFAM" id="SSF53474">
    <property type="entry name" value="alpha/beta-Hydrolases"/>
    <property type="match status" value="1"/>
</dbReference>
<sequence>MISQHILTMPEGTLHLTWHHARHVQARGALLMWPDMRSPGHLFEEVDQGAPGLAPWLAEQGFDVAVMDQRGQGHSTPHSSRRNTLTLSRIITEDIPAALEGWSRLSSRKKTHVLAHGWGGVLTASCMARFPELRKCVLSQIFLGSRRTITTDTTESRHMLARQWGPSARFRRMLKGYMPAGYPNSIDEALPALQHQQHYAWIRRTDWLDDDGFDYRRALIRGGMPPTLHVAGEAEKANGHPADVAGFRDECGPHQGEFAMLGPGSGLARAYTTREMLLHPDARHEVYPRILQWLDEV</sequence>
<dbReference type="GO" id="GO:0016787">
    <property type="term" value="F:hydrolase activity"/>
    <property type="evidence" value="ECO:0007669"/>
    <property type="project" value="UniProtKB-KW"/>
</dbReference>
<organism evidence="2 3">
    <name type="scientific">Larsenimonas rhizosphaerae</name>
    <dbReference type="NCBI Taxonomy" id="2944682"/>
    <lineage>
        <taxon>Bacteria</taxon>
        <taxon>Pseudomonadati</taxon>
        <taxon>Pseudomonadota</taxon>
        <taxon>Gammaproteobacteria</taxon>
        <taxon>Oceanospirillales</taxon>
        <taxon>Halomonadaceae</taxon>
        <taxon>Larsenimonas</taxon>
    </lineage>
</organism>
<dbReference type="InterPro" id="IPR029058">
    <property type="entry name" value="AB_hydrolase_fold"/>
</dbReference>
<keyword evidence="2" id="KW-0378">Hydrolase</keyword>
<dbReference type="EMBL" id="JAPIVE010000001">
    <property type="protein sequence ID" value="MCX2522831.1"/>
    <property type="molecule type" value="Genomic_DNA"/>
</dbReference>
<evidence type="ECO:0000313" key="3">
    <source>
        <dbReference type="Proteomes" id="UP001165678"/>
    </source>
</evidence>
<dbReference type="Pfam" id="PF12146">
    <property type="entry name" value="Hydrolase_4"/>
    <property type="match status" value="1"/>
</dbReference>
<dbReference type="AlphaFoldDB" id="A0AA42CT93"/>
<feature type="domain" description="Serine aminopeptidase S33" evidence="1">
    <location>
        <begin position="53"/>
        <end position="149"/>
    </location>
</feature>
<keyword evidence="3" id="KW-1185">Reference proteome</keyword>
<protein>
    <submittedName>
        <fullName evidence="2">Alpha/beta fold hydrolase</fullName>
    </submittedName>
</protein>
<evidence type="ECO:0000313" key="2">
    <source>
        <dbReference type="EMBL" id="MCX2522831.1"/>
    </source>
</evidence>
<proteinExistence type="predicted"/>
<evidence type="ECO:0000259" key="1">
    <source>
        <dbReference type="Pfam" id="PF12146"/>
    </source>
</evidence>
<comment type="caution">
    <text evidence="2">The sequence shown here is derived from an EMBL/GenBank/DDBJ whole genome shotgun (WGS) entry which is preliminary data.</text>
</comment>